<name>A0ACD3RAU6_LARCR</name>
<sequence length="257" mass="28057">MSLGTFQRPARQTATTSLAATPPRLRPKGPVGPDFYRQCPTAAGRPKQSAVERLEADKAKYVKSQVALSKQQPVRPPDMRKPLLNPSTALRPNRKTQTPTKPKKEGVQLNLEHLTNLISGVNDGPQPSTPVKSEDSKVPSPRPTPAEAQQKKERPCPPPRPDWSSPAKVRLKASGSHQYREFRLAWESSCRDCTQSGRHTSGQPCEDLQTASVHAAAPSASTFPVSTPPDCFTPASLSHQNNNRSFSCETCCCTIET</sequence>
<accession>A0ACD3RAU6</accession>
<reference evidence="1" key="1">
    <citation type="submission" date="2018-11" db="EMBL/GenBank/DDBJ databases">
        <title>The sequence and de novo assembly of Larimichthys crocea genome using PacBio and Hi-C technologies.</title>
        <authorList>
            <person name="Xu P."/>
            <person name="Chen B."/>
            <person name="Zhou Z."/>
            <person name="Ke Q."/>
            <person name="Wu Y."/>
            <person name="Bai H."/>
            <person name="Pu F."/>
        </authorList>
    </citation>
    <scope>NUCLEOTIDE SEQUENCE</scope>
    <source>
        <tissue evidence="1">Muscle</tissue>
    </source>
</reference>
<keyword evidence="2" id="KW-1185">Reference proteome</keyword>
<comment type="caution">
    <text evidence="1">The sequence shown here is derived from an EMBL/GenBank/DDBJ whole genome shotgun (WGS) entry which is preliminary data.</text>
</comment>
<protein>
    <submittedName>
        <fullName evidence="1">Uncharacterized protein</fullName>
    </submittedName>
</protein>
<evidence type="ECO:0000313" key="1">
    <source>
        <dbReference type="EMBL" id="TMS16601.1"/>
    </source>
</evidence>
<proteinExistence type="predicted"/>
<organism evidence="1 2">
    <name type="scientific">Larimichthys crocea</name>
    <name type="common">Large yellow croaker</name>
    <name type="synonym">Pseudosciaena crocea</name>
    <dbReference type="NCBI Taxonomy" id="215358"/>
    <lineage>
        <taxon>Eukaryota</taxon>
        <taxon>Metazoa</taxon>
        <taxon>Chordata</taxon>
        <taxon>Craniata</taxon>
        <taxon>Vertebrata</taxon>
        <taxon>Euteleostomi</taxon>
        <taxon>Actinopterygii</taxon>
        <taxon>Neopterygii</taxon>
        <taxon>Teleostei</taxon>
        <taxon>Neoteleostei</taxon>
        <taxon>Acanthomorphata</taxon>
        <taxon>Eupercaria</taxon>
        <taxon>Sciaenidae</taxon>
        <taxon>Larimichthys</taxon>
    </lineage>
</organism>
<evidence type="ECO:0000313" key="2">
    <source>
        <dbReference type="Proteomes" id="UP000793456"/>
    </source>
</evidence>
<gene>
    <name evidence="1" type="ORF">E3U43_013894</name>
</gene>
<dbReference type="EMBL" id="CM011681">
    <property type="protein sequence ID" value="TMS16601.1"/>
    <property type="molecule type" value="Genomic_DNA"/>
</dbReference>
<dbReference type="Proteomes" id="UP000793456">
    <property type="component" value="Chromosome VIII"/>
</dbReference>